<dbReference type="Proteomes" id="UP000283530">
    <property type="component" value="Unassembled WGS sequence"/>
</dbReference>
<dbReference type="OrthoDB" id="1748632at2759"/>
<evidence type="ECO:0000256" key="5">
    <source>
        <dbReference type="ARBA" id="ARBA00022737"/>
    </source>
</evidence>
<proteinExistence type="predicted"/>
<keyword evidence="7" id="KW-0472">Membrane</keyword>
<keyword evidence="11" id="KW-1185">Reference proteome</keyword>
<keyword evidence="3" id="KW-0812">Transmembrane</keyword>
<evidence type="ECO:0000256" key="8">
    <source>
        <dbReference type="ARBA" id="ARBA00023180"/>
    </source>
</evidence>
<dbReference type="EMBL" id="QPKB01000010">
    <property type="protein sequence ID" value="RWR93792.1"/>
    <property type="molecule type" value="Genomic_DNA"/>
</dbReference>
<dbReference type="PANTHER" id="PTHR48063">
    <property type="entry name" value="LRR RECEPTOR-LIKE KINASE"/>
    <property type="match status" value="1"/>
</dbReference>
<evidence type="ECO:0000256" key="3">
    <source>
        <dbReference type="ARBA" id="ARBA00022692"/>
    </source>
</evidence>
<comment type="caution">
    <text evidence="10">The sequence shown here is derived from an EMBL/GenBank/DDBJ whole genome shotgun (WGS) entry which is preliminary data.</text>
</comment>
<gene>
    <name evidence="10" type="ORF">CKAN_02306700</name>
</gene>
<keyword evidence="2" id="KW-0433">Leucine-rich repeat</keyword>
<name>A0A443PSS5_9MAGN</name>
<dbReference type="Pfam" id="PF08263">
    <property type="entry name" value="LRRNT_2"/>
    <property type="match status" value="1"/>
</dbReference>
<accession>A0A443PSS5</accession>
<keyword evidence="5" id="KW-0677">Repeat</keyword>
<dbReference type="InterPro" id="IPR046956">
    <property type="entry name" value="RLP23-like"/>
</dbReference>
<keyword evidence="10" id="KW-0418">Kinase</keyword>
<dbReference type="PANTHER" id="PTHR48063:SF112">
    <property type="entry name" value="RECEPTOR LIKE PROTEIN 30-LIKE"/>
    <property type="match status" value="1"/>
</dbReference>
<keyword evidence="10" id="KW-0808">Transferase</keyword>
<evidence type="ECO:0000256" key="6">
    <source>
        <dbReference type="ARBA" id="ARBA00022989"/>
    </source>
</evidence>
<dbReference type="Gene3D" id="3.80.10.10">
    <property type="entry name" value="Ribonuclease Inhibitor"/>
    <property type="match status" value="1"/>
</dbReference>
<dbReference type="InterPro" id="IPR013210">
    <property type="entry name" value="LRR_N_plant-typ"/>
</dbReference>
<comment type="subcellular location">
    <subcellularLocation>
        <location evidence="1">Membrane</location>
        <topology evidence="1">Single-pass type I membrane protein</topology>
    </subcellularLocation>
</comment>
<dbReference type="GO" id="GO:0016020">
    <property type="term" value="C:membrane"/>
    <property type="evidence" value="ECO:0007669"/>
    <property type="project" value="UniProtKB-SubCell"/>
</dbReference>
<keyword evidence="4" id="KW-0732">Signal</keyword>
<reference evidence="10 11" key="1">
    <citation type="journal article" date="2019" name="Nat. Plants">
        <title>Stout camphor tree genome fills gaps in understanding of flowering plant genome evolution.</title>
        <authorList>
            <person name="Chaw S.M."/>
            <person name="Liu Y.C."/>
            <person name="Wu Y.W."/>
            <person name="Wang H.Y."/>
            <person name="Lin C.I."/>
            <person name="Wu C.S."/>
            <person name="Ke H.M."/>
            <person name="Chang L.Y."/>
            <person name="Hsu C.Y."/>
            <person name="Yang H.T."/>
            <person name="Sudianto E."/>
            <person name="Hsu M.H."/>
            <person name="Wu K.P."/>
            <person name="Wang L.N."/>
            <person name="Leebens-Mack J.H."/>
            <person name="Tsai I.J."/>
        </authorList>
    </citation>
    <scope>NUCLEOTIDE SEQUENCE [LARGE SCALE GENOMIC DNA]</scope>
    <source>
        <strain evidence="11">cv. Chaw 1501</strain>
        <tissue evidence="10">Young leaves</tissue>
    </source>
</reference>
<sequence length="114" mass="12947">MSENAPFCYFANVRERQALIKFKHALNATKYTLTSWVGENCCLWEGAGCNNKVGYVIKLNLRGTKINLDFQMKEMTATKDLFSDEKLLSRCFRNLKRNHPSSSSVEISLSSSLS</sequence>
<evidence type="ECO:0000259" key="9">
    <source>
        <dbReference type="Pfam" id="PF08263"/>
    </source>
</evidence>
<evidence type="ECO:0000256" key="1">
    <source>
        <dbReference type="ARBA" id="ARBA00004479"/>
    </source>
</evidence>
<evidence type="ECO:0000256" key="4">
    <source>
        <dbReference type="ARBA" id="ARBA00022729"/>
    </source>
</evidence>
<dbReference type="AlphaFoldDB" id="A0A443PSS5"/>
<evidence type="ECO:0000313" key="10">
    <source>
        <dbReference type="EMBL" id="RWR93792.1"/>
    </source>
</evidence>
<dbReference type="STRING" id="337451.A0A443PSS5"/>
<evidence type="ECO:0000313" key="11">
    <source>
        <dbReference type="Proteomes" id="UP000283530"/>
    </source>
</evidence>
<keyword evidence="8" id="KW-0325">Glycoprotein</keyword>
<evidence type="ECO:0000256" key="7">
    <source>
        <dbReference type="ARBA" id="ARBA00023136"/>
    </source>
</evidence>
<feature type="domain" description="Leucine-rich repeat-containing N-terminal plant-type" evidence="9">
    <location>
        <begin position="15"/>
        <end position="50"/>
    </location>
</feature>
<organism evidence="10 11">
    <name type="scientific">Cinnamomum micranthum f. kanehirae</name>
    <dbReference type="NCBI Taxonomy" id="337451"/>
    <lineage>
        <taxon>Eukaryota</taxon>
        <taxon>Viridiplantae</taxon>
        <taxon>Streptophyta</taxon>
        <taxon>Embryophyta</taxon>
        <taxon>Tracheophyta</taxon>
        <taxon>Spermatophyta</taxon>
        <taxon>Magnoliopsida</taxon>
        <taxon>Magnoliidae</taxon>
        <taxon>Laurales</taxon>
        <taxon>Lauraceae</taxon>
        <taxon>Cinnamomum</taxon>
    </lineage>
</organism>
<dbReference type="GO" id="GO:0016301">
    <property type="term" value="F:kinase activity"/>
    <property type="evidence" value="ECO:0007669"/>
    <property type="project" value="UniProtKB-KW"/>
</dbReference>
<evidence type="ECO:0000256" key="2">
    <source>
        <dbReference type="ARBA" id="ARBA00022614"/>
    </source>
</evidence>
<keyword evidence="10" id="KW-0675">Receptor</keyword>
<dbReference type="InterPro" id="IPR032675">
    <property type="entry name" value="LRR_dom_sf"/>
</dbReference>
<protein>
    <submittedName>
        <fullName evidence="10">LRR receptor-like serine/threonine-protein kinase GSO1</fullName>
    </submittedName>
</protein>
<keyword evidence="6" id="KW-1133">Transmembrane helix</keyword>